<dbReference type="OrthoDB" id="3878647at2759"/>
<dbReference type="Gene3D" id="3.80.10.10">
    <property type="entry name" value="Ribonuclease Inhibitor"/>
    <property type="match status" value="1"/>
</dbReference>
<dbReference type="InterPro" id="IPR032675">
    <property type="entry name" value="LRR_dom_sf"/>
</dbReference>
<sequence length="419" mass="48734">MAPCLLALPQELLSNVAGFLARDDLCTLRLSCGMLLAPATRALFTFVRLYPTDESIERYNKVVGHPDYKKHIRYVELYTLEKDEDKTYRQPVLQQLFDTLAQSATSSQLKEICIHNIHNINDEIFMQSQQVKCVLRKISALRLYIVTDDDTTPNNSPEMEEMQSFMCELYPLWLSPASNNLTTLVLYQDLPFGYWPRLDFRGVHLPALQTLALGNYCFSHIHQLEFLSTHASTLKSLYLDNCVVVYYAYLTCHLDDEGYPDIGNGDQFEGQFYADVMTWSHIFHHVRENMDHLTCFRIGKSPRWDKMNKRMALYGEEVNTNFNALAYEDMEQCLCPDRYQMFEMDSGNGWFHYQNLFDEAGEAVAEEIRDYVNDGPYADVCLDTEEGKKVVGFLTHIKQQDREDERAFEELLDRIKPDR</sequence>
<organism evidence="1 2">
    <name type="scientific">Botryosphaeria parva (strain UCR-NP2)</name>
    <name type="common">Grapevine canker fungus</name>
    <name type="synonym">Neofusicoccum parvum</name>
    <dbReference type="NCBI Taxonomy" id="1287680"/>
    <lineage>
        <taxon>Eukaryota</taxon>
        <taxon>Fungi</taxon>
        <taxon>Dikarya</taxon>
        <taxon>Ascomycota</taxon>
        <taxon>Pezizomycotina</taxon>
        <taxon>Dothideomycetes</taxon>
        <taxon>Dothideomycetes incertae sedis</taxon>
        <taxon>Botryosphaeriales</taxon>
        <taxon>Botryosphaeriaceae</taxon>
        <taxon>Neofusicoccum</taxon>
    </lineage>
</organism>
<dbReference type="HOGENOM" id="CLU_034857_1_0_1"/>
<evidence type="ECO:0000313" key="2">
    <source>
        <dbReference type="Proteomes" id="UP000013521"/>
    </source>
</evidence>
<dbReference type="Proteomes" id="UP000013521">
    <property type="component" value="Unassembled WGS sequence"/>
</dbReference>
<reference evidence="2" key="1">
    <citation type="journal article" date="2013" name="Genome Announc.">
        <title>Draft genome sequence of Neofusicoccum parvum isolate UCR-NP2, a fungal vascular pathogen associated with grapevine cankers.</title>
        <authorList>
            <person name="Blanco-Ulate B."/>
            <person name="Rolshausen P."/>
            <person name="Cantu D."/>
        </authorList>
    </citation>
    <scope>NUCLEOTIDE SEQUENCE [LARGE SCALE GENOMIC DNA]</scope>
    <source>
        <strain evidence="2">UCR-NP2</strain>
    </source>
</reference>
<dbReference type="eggNOG" id="ENOG502S8UP">
    <property type="taxonomic scope" value="Eukaryota"/>
</dbReference>
<dbReference type="OMA" id="WECPEET"/>
<dbReference type="EMBL" id="KB916881">
    <property type="protein sequence ID" value="EOD43245.1"/>
    <property type="molecule type" value="Genomic_DNA"/>
</dbReference>
<protein>
    <submittedName>
        <fullName evidence="1">Putative f-box domain protein</fullName>
    </submittedName>
</protein>
<dbReference type="KEGG" id="npa:UCRNP2_10057"/>
<gene>
    <name evidence="1" type="ORF">UCRNP2_10057</name>
</gene>
<evidence type="ECO:0000313" key="1">
    <source>
        <dbReference type="EMBL" id="EOD43245.1"/>
    </source>
</evidence>
<proteinExistence type="predicted"/>
<dbReference type="PANTHER" id="PTHR42057">
    <property type="entry name" value="F-BOX DOMAIN PROTEIN (AFU_ORTHOLOGUE AFUA_4G00200)"/>
    <property type="match status" value="1"/>
</dbReference>
<dbReference type="PANTHER" id="PTHR42057:SF2">
    <property type="entry name" value="F-BOX DOMAIN PROTEIN (AFU_ORTHOLOGUE AFUA_4G00200)-RELATED"/>
    <property type="match status" value="1"/>
</dbReference>
<accession>R1FVW0</accession>
<name>R1FVW0_BOTPV</name>
<dbReference type="AlphaFoldDB" id="R1FVW0"/>